<evidence type="ECO:0000259" key="1">
    <source>
        <dbReference type="PROSITE" id="PS50878"/>
    </source>
</evidence>
<proteinExistence type="predicted"/>
<keyword evidence="3" id="KW-1185">Reference proteome</keyword>
<gene>
    <name evidence="2" type="ORF">HPBE_LOCUS24756</name>
</gene>
<accession>A0A3P8DVN7</accession>
<sequence length="314" mass="35901">MFPSAGYNWSGPARRIGDTQPLMAIDGGPKLHPGVIEKYQKARKPARKAVAVAKSTHYGDFYGKLESRERYLYRVAKNRRCQTEQIEKFFGINDKDGHLLTDRKKALQRWRDYIEEISTMEVPHPAITLLVQSTSIPIWKKKGSPADCSNYCPIRLLSHSMKIFERILDRRIREIVKHRPCGFVSGCGTIDAIHAARLLVEKHRERQKSEHIAFLDLEKAFDRVPPGISMEFPISVGVHQGSALSPLLFVVVMDAITRDLQNPVPWTLLYADDVMLASEDKGELEREVQAWCDRLERFGLKLSVKKREYLTTDG</sequence>
<dbReference type="InterPro" id="IPR000477">
    <property type="entry name" value="RT_dom"/>
</dbReference>
<dbReference type="InterPro" id="IPR043502">
    <property type="entry name" value="DNA/RNA_pol_sf"/>
</dbReference>
<dbReference type="PROSITE" id="PS50878">
    <property type="entry name" value="RT_POL"/>
    <property type="match status" value="1"/>
</dbReference>
<dbReference type="AlphaFoldDB" id="A0A183GPY7"/>
<dbReference type="PANTHER" id="PTHR19446">
    <property type="entry name" value="REVERSE TRANSCRIPTASES"/>
    <property type="match status" value="1"/>
</dbReference>
<dbReference type="SUPFAM" id="SSF56672">
    <property type="entry name" value="DNA/RNA polymerases"/>
    <property type="match status" value="1"/>
</dbReference>
<evidence type="ECO:0000313" key="2">
    <source>
        <dbReference type="EMBL" id="VDP47120.1"/>
    </source>
</evidence>
<protein>
    <submittedName>
        <fullName evidence="4">Reverse transcriptase domain-containing protein</fullName>
    </submittedName>
</protein>
<dbReference type="OrthoDB" id="5845191at2759"/>
<evidence type="ECO:0000313" key="3">
    <source>
        <dbReference type="Proteomes" id="UP000050761"/>
    </source>
</evidence>
<name>A0A183GPY7_HELPZ</name>
<organism evidence="3 4">
    <name type="scientific">Heligmosomoides polygyrus</name>
    <name type="common">Parasitic roundworm</name>
    <dbReference type="NCBI Taxonomy" id="6339"/>
    <lineage>
        <taxon>Eukaryota</taxon>
        <taxon>Metazoa</taxon>
        <taxon>Ecdysozoa</taxon>
        <taxon>Nematoda</taxon>
        <taxon>Chromadorea</taxon>
        <taxon>Rhabditida</taxon>
        <taxon>Rhabditina</taxon>
        <taxon>Rhabditomorpha</taxon>
        <taxon>Strongyloidea</taxon>
        <taxon>Heligmosomidae</taxon>
        <taxon>Heligmosomoides</taxon>
    </lineage>
</organism>
<feature type="domain" description="Reverse transcriptase" evidence="1">
    <location>
        <begin position="119"/>
        <end position="314"/>
    </location>
</feature>
<dbReference type="Pfam" id="PF00078">
    <property type="entry name" value="RVT_1"/>
    <property type="match status" value="1"/>
</dbReference>
<dbReference type="Proteomes" id="UP000050761">
    <property type="component" value="Unassembled WGS sequence"/>
</dbReference>
<dbReference type="EMBL" id="UZAH01036805">
    <property type="protein sequence ID" value="VDP47120.1"/>
    <property type="molecule type" value="Genomic_DNA"/>
</dbReference>
<reference evidence="4" key="2">
    <citation type="submission" date="2019-09" db="UniProtKB">
        <authorList>
            <consortium name="WormBaseParasite"/>
        </authorList>
    </citation>
    <scope>IDENTIFICATION</scope>
</reference>
<accession>A0A183GPY7</accession>
<evidence type="ECO:0000313" key="4">
    <source>
        <dbReference type="WBParaSite" id="HPBE_0002475701-mRNA-1"/>
    </source>
</evidence>
<dbReference type="Gene3D" id="3.30.70.270">
    <property type="match status" value="1"/>
</dbReference>
<reference evidence="2 3" key="1">
    <citation type="submission" date="2018-11" db="EMBL/GenBank/DDBJ databases">
        <authorList>
            <consortium name="Pathogen Informatics"/>
        </authorList>
    </citation>
    <scope>NUCLEOTIDE SEQUENCE [LARGE SCALE GENOMIC DNA]</scope>
</reference>
<dbReference type="InterPro" id="IPR043128">
    <property type="entry name" value="Rev_trsase/Diguanyl_cyclase"/>
</dbReference>
<dbReference type="WBParaSite" id="HPBE_0002475701-mRNA-1">
    <property type="protein sequence ID" value="HPBE_0002475701-mRNA-1"/>
    <property type="gene ID" value="HPBE_0002475701"/>
</dbReference>
<dbReference type="CDD" id="cd01650">
    <property type="entry name" value="RT_nLTR_like"/>
    <property type="match status" value="1"/>
</dbReference>